<reference evidence="1 2" key="1">
    <citation type="submission" date="2013-08" db="EMBL/GenBank/DDBJ databases">
        <authorList>
            <person name="Durkin A.S."/>
            <person name="Haft D.R."/>
            <person name="McCorrison J."/>
            <person name="Torralba M."/>
            <person name="Gillis M."/>
            <person name="Haft D.H."/>
            <person name="Methe B."/>
            <person name="Sutton G."/>
            <person name="Nelson K.E."/>
        </authorList>
    </citation>
    <scope>NUCLEOTIDE SEQUENCE [LARGE SCALE GENOMIC DNA]</scope>
    <source>
        <strain evidence="1 2">F0067</strain>
    </source>
</reference>
<evidence type="ECO:0000313" key="1">
    <source>
        <dbReference type="EMBL" id="ERK38249.1"/>
    </source>
</evidence>
<comment type="caution">
    <text evidence="1">The sequence shown here is derived from an EMBL/GenBank/DDBJ whole genome shotgun (WGS) entry which is preliminary data.</text>
</comment>
<protein>
    <submittedName>
        <fullName evidence="1">Outer membrane protein, beta-barrel family</fullName>
    </submittedName>
</protein>
<dbReference type="SUPFAM" id="SSF56935">
    <property type="entry name" value="Porins"/>
    <property type="match status" value="1"/>
</dbReference>
<name>U2P3H2_9BACT</name>
<sequence>MLLLVVISSVTQAQSQNDTTVTLREVTVNAQTIIHKADRTLLVPTSEARRNAYDPYELMFRMAIPHVQVEPMTKSLTVNGGAVQMRINGIKATQTEVTALLPKDIIRIELIENPGKRYGDESLGGVIDIIVRNRKAGGLFNAQTTNSPIVPFGENTLTAKYNVGHSQWGINYAVNYRDIHHIHTDKTEEFFLETTRIHREQRGMDDHYSWHDHAVDLSYNYTKPNGYTFNAVLRNYYKRSPHQNETGIFDHQTTAHTALDFSNHSPSLDLYFQHILPHGQTLTLNLTGTLINSTRHRRYTEHNMSGRQLADIATDVEGRKQSMIGEVIYDKSFKPFVLSVGLRHYQMYDRNEYTGASPVTSAMQQSRTSAFAEIKGKWGNLNYVLGTGATRSWFKENGEGHTYTTFTPTLQLSMAPHRNGYLSYRFSADPQLPALSALTAVEQAIDTLQISRGNPGLKTYSVYNNNFNYSYNVGKFIAMLAANYSFHHHPIMEELSVEGNRLIVMQANQRSYQVLNIAPTVVLRGLDLFGLKNFATLSLECGLNSYWSRGRTYSHTYRNVYYNAQFMMQYKRFALMGQLRKSSDYLKGETVFKGENITVLMATWSHKRLQLGAGILFPFVNNYHTGRQRLSAIAPYNAWTYAKESGNLFLIRLNYHFEFGKAYHARDKRTHNSDTEEGILNL</sequence>
<evidence type="ECO:0000313" key="2">
    <source>
        <dbReference type="Proteomes" id="UP000016648"/>
    </source>
</evidence>
<dbReference type="AlphaFoldDB" id="U2P3H2"/>
<dbReference type="PATRIC" id="fig|1115809.3.peg.2475"/>
<keyword evidence="2" id="KW-1185">Reference proteome</keyword>
<dbReference type="EMBL" id="AWEY01000043">
    <property type="protein sequence ID" value="ERK38249.1"/>
    <property type="molecule type" value="Genomic_DNA"/>
</dbReference>
<gene>
    <name evidence="1" type="ORF">HMPREF9135_2276</name>
</gene>
<organism evidence="1 2">
    <name type="scientific">Segatella baroniae F0067</name>
    <dbReference type="NCBI Taxonomy" id="1115809"/>
    <lineage>
        <taxon>Bacteria</taxon>
        <taxon>Pseudomonadati</taxon>
        <taxon>Bacteroidota</taxon>
        <taxon>Bacteroidia</taxon>
        <taxon>Bacteroidales</taxon>
        <taxon>Prevotellaceae</taxon>
        <taxon>Segatella</taxon>
    </lineage>
</organism>
<accession>U2P3H2</accession>
<proteinExistence type="predicted"/>
<dbReference type="Proteomes" id="UP000016648">
    <property type="component" value="Unassembled WGS sequence"/>
</dbReference>